<reference evidence="2" key="1">
    <citation type="submission" date="2016-10" db="EMBL/GenBank/DDBJ databases">
        <authorList>
            <person name="Varghese N."/>
            <person name="Submissions S."/>
        </authorList>
    </citation>
    <scope>NUCLEOTIDE SEQUENCE [LARGE SCALE GENOMIC DNA]</scope>
    <source>
        <strain evidence="2">DSM 18733</strain>
    </source>
</reference>
<keyword evidence="2" id="KW-1185">Reference proteome</keyword>
<dbReference type="STRING" id="407022.SAMN05661044_03595"/>
<sequence>MRFTVFIILATLLIMSGCISNGQLNTMYQQTDTLYNSLTHSRIILKTQVSSENEFHELSGASDSVRDYRSTDGKFQISVSPPRINIGTSIDELGKELSYENIHGELIISREGDMLHDSTGNLLPDVFFYNTDYIGTTVRWKDSTSFILKAHPIRYRVPANTKGDLKDVVEKQQFIYRAFQLQYATVTDSLTVPSQ</sequence>
<dbReference type="EMBL" id="FOAF01000004">
    <property type="protein sequence ID" value="SEL85853.1"/>
    <property type="molecule type" value="Genomic_DNA"/>
</dbReference>
<gene>
    <name evidence="1" type="ORF">SAMN05661044_03595</name>
</gene>
<dbReference type="PROSITE" id="PS51257">
    <property type="entry name" value="PROKAR_LIPOPROTEIN"/>
    <property type="match status" value="1"/>
</dbReference>
<name>A0A1H7TME8_OLID1</name>
<accession>A0A1H7TME8</accession>
<dbReference type="Proteomes" id="UP000199421">
    <property type="component" value="Unassembled WGS sequence"/>
</dbReference>
<evidence type="ECO:0000313" key="2">
    <source>
        <dbReference type="Proteomes" id="UP000199421"/>
    </source>
</evidence>
<dbReference type="AlphaFoldDB" id="A0A1H7TME8"/>
<proteinExistence type="predicted"/>
<organism evidence="1 2">
    <name type="scientific">Olivibacter domesticus</name>
    <name type="common">Pseudosphingobacterium domesticum</name>
    <dbReference type="NCBI Taxonomy" id="407022"/>
    <lineage>
        <taxon>Bacteria</taxon>
        <taxon>Pseudomonadati</taxon>
        <taxon>Bacteroidota</taxon>
        <taxon>Sphingobacteriia</taxon>
        <taxon>Sphingobacteriales</taxon>
        <taxon>Sphingobacteriaceae</taxon>
        <taxon>Olivibacter</taxon>
    </lineage>
</organism>
<protein>
    <submittedName>
        <fullName evidence="1">Uncharacterized protein</fullName>
    </submittedName>
</protein>
<evidence type="ECO:0000313" key="1">
    <source>
        <dbReference type="EMBL" id="SEL85853.1"/>
    </source>
</evidence>